<dbReference type="InterPro" id="IPR029063">
    <property type="entry name" value="SAM-dependent_MTases_sf"/>
</dbReference>
<protein>
    <recommendedName>
        <fullName evidence="1">Methyltransferase FkbM domain-containing protein</fullName>
    </recommendedName>
</protein>
<dbReference type="Pfam" id="PF13692">
    <property type="entry name" value="Glyco_trans_1_4"/>
    <property type="match status" value="1"/>
</dbReference>
<dbReference type="EMBL" id="FLQX01000010">
    <property type="protein sequence ID" value="SBT03566.1"/>
    <property type="molecule type" value="Genomic_DNA"/>
</dbReference>
<dbReference type="InterPro" id="IPR006342">
    <property type="entry name" value="FkbM_mtfrase"/>
</dbReference>
<dbReference type="InterPro" id="IPR052514">
    <property type="entry name" value="SAM-dependent_MTase"/>
</dbReference>
<dbReference type="Gene3D" id="3.40.50.2000">
    <property type="entry name" value="Glycogen Phosphorylase B"/>
    <property type="match status" value="1"/>
</dbReference>
<name>A0A1A8XFS9_9PROT</name>
<dbReference type="NCBIfam" id="TIGR01444">
    <property type="entry name" value="fkbM_fam"/>
    <property type="match status" value="1"/>
</dbReference>
<dbReference type="AlphaFoldDB" id="A0A1A8XFS9"/>
<gene>
    <name evidence="2" type="ORF">ACCAA_1070004</name>
</gene>
<dbReference type="STRING" id="1860102.ACCAA_1070004"/>
<dbReference type="SUPFAM" id="SSF53756">
    <property type="entry name" value="UDP-Glycosyltransferase/glycogen phosphorylase"/>
    <property type="match status" value="1"/>
</dbReference>
<sequence length="860" mass="94794">MTVVATRYGTMMIIDSDEVVSRALALYGEWAQDELDLLAHIIRPGMRVLDVGAFIGTHSLAFSRFAGAEGRVYSFEPRREIFAVLAANLLINDCHNVTPLNIGLADMKQTAHLQSLDLHQMVNFGGIPLNADSCSSTSDTYPMEISTIDNLAIGTIDVIKLDVEGMERLVLNGAESTIARDRPIVFCECNSLTAGCELLEFGAARQYALLGFLASAFNPDNFNSLDSNIFGSAKEFALLMVPQEKLVTVMSYVGTTPLLAIDSVEDLVLPLLHKPQYAYEVLTGTSGHVSLGIEFPSPAMAERDEKISALIGAAGEYQQQIAARERTIAERDEVIASVSQALVDRDESISSLDQAVADRDHEISSIGRVLGERDAQVHSLQQTQDELRRQIVDFRSSTSWRITRPLRFLSQGAQRFKRLIVVWRNYRSKHSGLGGLRRLFFRCFDATRSGGMGGLRGAISLHERTAIAEPLSAEVAAQQFDAFDIRFLGAQFANGLISSPTIIFDHNGGGGSNTYTQELLKCIREDGGAAIRVYCFEAAWFVRWVDDGEGILFQTSSLDELFTTLAASRSPSIILNSLYGFPDIGMAAARIIELARLLNSTLELKMHDFYPLCPSPPLSDFEDKYCGVPEDTRVCKECLPRNLTWYHTWYPRANRPVEIEEWRKPFAELIEAANSVTFFDPSSVEIVRKGFHLDDDKVMVTPHVISYFQCDQQANLTGALHIGILGVLSRPKGGDIVSAMADYFEANDIPIPITVVGPSFVATPPRVSIFGKYAPNDLPEIISRKGINVCLMPAIVPETFSYTISEAMRMGLPVVAFDIGAQGRRVKEYVWGRVVPLGSSPEIILAAIQAVLRTAREARP</sequence>
<dbReference type="PANTHER" id="PTHR34203">
    <property type="entry name" value="METHYLTRANSFERASE, FKBM FAMILY PROTEIN"/>
    <property type="match status" value="1"/>
</dbReference>
<dbReference type="Pfam" id="PF05050">
    <property type="entry name" value="Methyltransf_21"/>
    <property type="match status" value="1"/>
</dbReference>
<accession>A0A1A8XFS9</accession>
<dbReference type="SUPFAM" id="SSF53335">
    <property type="entry name" value="S-adenosyl-L-methionine-dependent methyltransferases"/>
    <property type="match status" value="1"/>
</dbReference>
<keyword evidence="3" id="KW-1185">Reference proteome</keyword>
<organism evidence="2 3">
    <name type="scientific">Candidatus Accumulibacter aalborgensis</name>
    <dbReference type="NCBI Taxonomy" id="1860102"/>
    <lineage>
        <taxon>Bacteria</taxon>
        <taxon>Pseudomonadati</taxon>
        <taxon>Pseudomonadota</taxon>
        <taxon>Betaproteobacteria</taxon>
        <taxon>Candidatus Accumulibacter</taxon>
    </lineage>
</organism>
<dbReference type="PANTHER" id="PTHR34203:SF15">
    <property type="entry name" value="SLL1173 PROTEIN"/>
    <property type="match status" value="1"/>
</dbReference>
<evidence type="ECO:0000259" key="1">
    <source>
        <dbReference type="Pfam" id="PF05050"/>
    </source>
</evidence>
<reference evidence="2 3" key="1">
    <citation type="submission" date="2016-06" db="EMBL/GenBank/DDBJ databases">
        <authorList>
            <person name="Kjaerup R.B."/>
            <person name="Dalgaard T.S."/>
            <person name="Juul-Madsen H.R."/>
        </authorList>
    </citation>
    <scope>NUCLEOTIDE SEQUENCE [LARGE SCALE GENOMIC DNA]</scope>
    <source>
        <strain evidence="2">3</strain>
    </source>
</reference>
<feature type="domain" description="Methyltransferase FkbM" evidence="1">
    <location>
        <begin position="50"/>
        <end position="192"/>
    </location>
</feature>
<evidence type="ECO:0000313" key="2">
    <source>
        <dbReference type="EMBL" id="SBT03566.1"/>
    </source>
</evidence>
<proteinExistence type="predicted"/>
<dbReference type="Gene3D" id="3.40.50.150">
    <property type="entry name" value="Vaccinia Virus protein VP39"/>
    <property type="match status" value="1"/>
</dbReference>
<dbReference type="Proteomes" id="UP000199169">
    <property type="component" value="Unassembled WGS sequence"/>
</dbReference>
<evidence type="ECO:0000313" key="3">
    <source>
        <dbReference type="Proteomes" id="UP000199169"/>
    </source>
</evidence>